<sequence length="39" mass="4734">IIRGEENYAFRFISLMCEKEPELKIAQQLVLEFYRILKT</sequence>
<dbReference type="AlphaFoldDB" id="W1YU17"/>
<reference evidence="1" key="1">
    <citation type="submission" date="2013-12" db="EMBL/GenBank/DDBJ databases">
        <title>A Varibaculum cambriense genome reconstructed from a premature infant gut community with otherwise low bacterial novelty that shifts toward anaerobic metabolism during the third week of life.</title>
        <authorList>
            <person name="Brown C.T."/>
            <person name="Sharon I."/>
            <person name="Thomas B.C."/>
            <person name="Castelle C.J."/>
            <person name="Morowitz M.J."/>
            <person name="Banfield J.F."/>
        </authorList>
    </citation>
    <scope>NUCLEOTIDE SEQUENCE</scope>
</reference>
<dbReference type="EMBL" id="AZMM01000744">
    <property type="protein sequence ID" value="ETJ45255.1"/>
    <property type="molecule type" value="Genomic_DNA"/>
</dbReference>
<gene>
    <name evidence="1" type="ORF">Q604_UNBC00744G0001</name>
</gene>
<name>W1YU17_9ZZZZ</name>
<comment type="caution">
    <text evidence="1">The sequence shown here is derived from an EMBL/GenBank/DDBJ whole genome shotgun (WGS) entry which is preliminary data.</text>
</comment>
<evidence type="ECO:0000313" key="1">
    <source>
        <dbReference type="EMBL" id="ETJ45255.1"/>
    </source>
</evidence>
<protein>
    <submittedName>
        <fullName evidence="1">Uncharacterized protein</fullName>
    </submittedName>
</protein>
<accession>W1YU17</accession>
<organism evidence="1">
    <name type="scientific">human gut metagenome</name>
    <dbReference type="NCBI Taxonomy" id="408170"/>
    <lineage>
        <taxon>unclassified sequences</taxon>
        <taxon>metagenomes</taxon>
        <taxon>organismal metagenomes</taxon>
    </lineage>
</organism>
<feature type="non-terminal residue" evidence="1">
    <location>
        <position position="1"/>
    </location>
</feature>
<proteinExistence type="predicted"/>